<keyword evidence="3" id="KW-1185">Reference proteome</keyword>
<evidence type="ECO:0000313" key="3">
    <source>
        <dbReference type="Proteomes" id="UP000824755"/>
    </source>
</evidence>
<dbReference type="Proteomes" id="UP000824755">
    <property type="component" value="Chromosome"/>
</dbReference>
<keyword evidence="1" id="KW-0732">Signal</keyword>
<reference evidence="2 3" key="1">
    <citation type="submission" date="2021-08" db="EMBL/GenBank/DDBJ databases">
        <title>Lysobacter sp. strain CJ11 Genome sequencing and assembly.</title>
        <authorList>
            <person name="Kim I."/>
        </authorList>
    </citation>
    <scope>NUCLEOTIDE SEQUENCE [LARGE SCALE GENOMIC DNA]</scope>
    <source>
        <strain evidence="2 3">CJ11</strain>
    </source>
</reference>
<evidence type="ECO:0000256" key="1">
    <source>
        <dbReference type="SAM" id="SignalP"/>
    </source>
</evidence>
<dbReference type="RefSeq" id="WP_220378952.1">
    <property type="nucleotide sequence ID" value="NZ_CP080544.1"/>
</dbReference>
<feature type="signal peptide" evidence="1">
    <location>
        <begin position="1"/>
        <end position="22"/>
    </location>
</feature>
<proteinExistence type="predicted"/>
<organism evidence="2 3">
    <name type="scientific">Lysobacter soyae</name>
    <dbReference type="NCBI Taxonomy" id="2764185"/>
    <lineage>
        <taxon>Bacteria</taxon>
        <taxon>Pseudomonadati</taxon>
        <taxon>Pseudomonadota</taxon>
        <taxon>Gammaproteobacteria</taxon>
        <taxon>Lysobacterales</taxon>
        <taxon>Lysobacteraceae</taxon>
        <taxon>Lysobacter</taxon>
    </lineage>
</organism>
<evidence type="ECO:0000313" key="2">
    <source>
        <dbReference type="EMBL" id="QYR52165.1"/>
    </source>
</evidence>
<accession>A0ABX8WKL0</accession>
<sequence>MNALLKVTLAGLLLASTMPAAAQAKKDSPVPVDVAPAPPAPPAPAAMPAKRIAMPKDAAQQANYKQRMIAAVAEVMPVGKIMTDVAASDPYWPSSKARNPNPTKLSCMRANLKEDGYRKVLASRVDSYASSNGDRFGSDLALMEGEGAKLFSKIMMAGARSATHGENTELSALLKEATPRGMLDLMRLANDPENAPLRGLMGMESAIGADEKNGKQIGENAGMTMMLPMLVDAMEICKVKMDEL</sequence>
<feature type="chain" id="PRO_5046445251" evidence="1">
    <location>
        <begin position="23"/>
        <end position="244"/>
    </location>
</feature>
<protein>
    <submittedName>
        <fullName evidence="2">Uncharacterized protein</fullName>
    </submittedName>
</protein>
<dbReference type="EMBL" id="CP080544">
    <property type="protein sequence ID" value="QYR52165.1"/>
    <property type="molecule type" value="Genomic_DNA"/>
</dbReference>
<name>A0ABX8WKL0_9GAMM</name>
<gene>
    <name evidence="2" type="ORF">H8L67_05960</name>
</gene>